<evidence type="ECO:0000313" key="2">
    <source>
        <dbReference type="Proteomes" id="UP001055811"/>
    </source>
</evidence>
<gene>
    <name evidence="1" type="ORF">L2E82_33655</name>
</gene>
<evidence type="ECO:0000313" key="1">
    <source>
        <dbReference type="EMBL" id="KAI3722614.1"/>
    </source>
</evidence>
<reference evidence="1 2" key="2">
    <citation type="journal article" date="2022" name="Mol. Ecol. Resour.">
        <title>The genomes of chicory, endive, great burdock and yacon provide insights into Asteraceae paleo-polyploidization history and plant inulin production.</title>
        <authorList>
            <person name="Fan W."/>
            <person name="Wang S."/>
            <person name="Wang H."/>
            <person name="Wang A."/>
            <person name="Jiang F."/>
            <person name="Liu H."/>
            <person name="Zhao H."/>
            <person name="Xu D."/>
            <person name="Zhang Y."/>
        </authorList>
    </citation>
    <scope>NUCLEOTIDE SEQUENCE [LARGE SCALE GENOMIC DNA]</scope>
    <source>
        <strain evidence="2">cv. Punajuju</strain>
        <tissue evidence="1">Leaves</tissue>
    </source>
</reference>
<organism evidence="1 2">
    <name type="scientific">Cichorium intybus</name>
    <name type="common">Chicory</name>
    <dbReference type="NCBI Taxonomy" id="13427"/>
    <lineage>
        <taxon>Eukaryota</taxon>
        <taxon>Viridiplantae</taxon>
        <taxon>Streptophyta</taxon>
        <taxon>Embryophyta</taxon>
        <taxon>Tracheophyta</taxon>
        <taxon>Spermatophyta</taxon>
        <taxon>Magnoliopsida</taxon>
        <taxon>eudicotyledons</taxon>
        <taxon>Gunneridae</taxon>
        <taxon>Pentapetalae</taxon>
        <taxon>asterids</taxon>
        <taxon>campanulids</taxon>
        <taxon>Asterales</taxon>
        <taxon>Asteraceae</taxon>
        <taxon>Cichorioideae</taxon>
        <taxon>Cichorieae</taxon>
        <taxon>Cichoriinae</taxon>
        <taxon>Cichorium</taxon>
    </lineage>
</organism>
<dbReference type="Proteomes" id="UP001055811">
    <property type="component" value="Linkage Group LG06"/>
</dbReference>
<dbReference type="EMBL" id="CM042014">
    <property type="protein sequence ID" value="KAI3722614.1"/>
    <property type="molecule type" value="Genomic_DNA"/>
</dbReference>
<accession>A0ACB9BKQ0</accession>
<comment type="caution">
    <text evidence="1">The sequence shown here is derived from an EMBL/GenBank/DDBJ whole genome shotgun (WGS) entry which is preliminary data.</text>
</comment>
<proteinExistence type="predicted"/>
<reference evidence="2" key="1">
    <citation type="journal article" date="2022" name="Mol. Ecol. Resour.">
        <title>The genomes of chicory, endive, great burdock and yacon provide insights into Asteraceae palaeo-polyploidization history and plant inulin production.</title>
        <authorList>
            <person name="Fan W."/>
            <person name="Wang S."/>
            <person name="Wang H."/>
            <person name="Wang A."/>
            <person name="Jiang F."/>
            <person name="Liu H."/>
            <person name="Zhao H."/>
            <person name="Xu D."/>
            <person name="Zhang Y."/>
        </authorList>
    </citation>
    <scope>NUCLEOTIDE SEQUENCE [LARGE SCALE GENOMIC DNA]</scope>
    <source>
        <strain evidence="2">cv. Punajuju</strain>
    </source>
</reference>
<sequence>MASSYKKNEIRNRNPNPKTSVLLVIDMQNHFSAISKPIIPSIATTIDICRRASIPVIFTRHCHKSPADNGMLGEWWGSDLIIDRTPDSELIPEIGRREEELVVEKNTYSGFRGTQLEEQLKGMGVEEVIVTGVMTNLCCETTATEVFVRGFRVFFSMVATATSSEELHQATLMNMAYGFAYLVDCKTLRNTSSFLLGKILTVLSRQHLKHLQGLLDKQHNMTQDATLIMGNRDNIDEMSSTSASMLLLIIKMIDKYDLYGQVAYPKHHKQSDVPDIYRLAAKTKVPLNQSLLHLVWQGVFINPAFIEPFGLTLIEAAAHGLPMVATKNGGLQNSRIIGMVPV</sequence>
<protein>
    <submittedName>
        <fullName evidence="1">Uncharacterized protein</fullName>
    </submittedName>
</protein>
<keyword evidence="2" id="KW-1185">Reference proteome</keyword>
<name>A0ACB9BKQ0_CICIN</name>